<dbReference type="InterPro" id="IPR014002">
    <property type="entry name" value="Agenet_dom_plant"/>
</dbReference>
<dbReference type="PANTHER" id="PTHR31917">
    <property type="entry name" value="AGENET DOMAIN-CONTAINING PROTEIN-RELATED"/>
    <property type="match status" value="1"/>
</dbReference>
<keyword evidence="1" id="KW-0813">Transport</keyword>
<evidence type="ECO:0000313" key="6">
    <source>
        <dbReference type="EMBL" id="WVZ95835.1"/>
    </source>
</evidence>
<keyword evidence="3" id="KW-0175">Coiled coil</keyword>
<name>A0AAQ3UPA6_PASNO</name>
<dbReference type="InterPro" id="IPR008395">
    <property type="entry name" value="Agenet-like_dom"/>
</dbReference>
<evidence type="ECO:0000256" key="3">
    <source>
        <dbReference type="SAM" id="Coils"/>
    </source>
</evidence>
<dbReference type="InterPro" id="IPR007930">
    <property type="entry name" value="DUF724"/>
</dbReference>
<dbReference type="PANTHER" id="PTHR31917:SF147">
    <property type="entry name" value="AGENET DOMAIN-CONTAINING PROTEIN"/>
    <property type="match status" value="1"/>
</dbReference>
<reference evidence="6 7" key="1">
    <citation type="submission" date="2024-02" db="EMBL/GenBank/DDBJ databases">
        <title>High-quality chromosome-scale genome assembly of Pensacola bahiagrass (Paspalum notatum Flugge var. saurae).</title>
        <authorList>
            <person name="Vega J.M."/>
            <person name="Podio M."/>
            <person name="Orjuela J."/>
            <person name="Siena L.A."/>
            <person name="Pessino S.C."/>
            <person name="Combes M.C."/>
            <person name="Mariac C."/>
            <person name="Albertini E."/>
            <person name="Pupilli F."/>
            <person name="Ortiz J.P.A."/>
            <person name="Leblanc O."/>
        </authorList>
    </citation>
    <scope>NUCLEOTIDE SEQUENCE [LARGE SCALE GENOMIC DNA]</scope>
    <source>
        <strain evidence="6">R1</strain>
        <tissue evidence="6">Leaf</tissue>
    </source>
</reference>
<feature type="coiled-coil region" evidence="3">
    <location>
        <begin position="824"/>
        <end position="851"/>
    </location>
</feature>
<feature type="domain" description="Agenet" evidence="5">
    <location>
        <begin position="104"/>
        <end position="166"/>
    </location>
</feature>
<protein>
    <recommendedName>
        <fullName evidence="5">Agenet domain-containing protein</fullName>
    </recommendedName>
</protein>
<dbReference type="SMART" id="SM00743">
    <property type="entry name" value="Agenet"/>
    <property type="match status" value="3"/>
</dbReference>
<keyword evidence="2" id="KW-0341">Growth regulation</keyword>
<dbReference type="Pfam" id="PF05641">
    <property type="entry name" value="Agenet"/>
    <property type="match status" value="2"/>
</dbReference>
<evidence type="ECO:0000256" key="1">
    <source>
        <dbReference type="ARBA" id="ARBA00022448"/>
    </source>
</evidence>
<feature type="compositionally biased region" description="Basic and acidic residues" evidence="4">
    <location>
        <begin position="13"/>
        <end position="25"/>
    </location>
</feature>
<evidence type="ECO:0000256" key="2">
    <source>
        <dbReference type="ARBA" id="ARBA00022604"/>
    </source>
</evidence>
<feature type="domain" description="Agenet" evidence="5">
    <location>
        <begin position="29"/>
        <end position="99"/>
    </location>
</feature>
<dbReference type="Pfam" id="PF05266">
    <property type="entry name" value="DUF724"/>
    <property type="match status" value="1"/>
</dbReference>
<dbReference type="CDD" id="cd20406">
    <property type="entry name" value="Tudor_Agenet_AtDUF_rpt2_4"/>
    <property type="match status" value="1"/>
</dbReference>
<evidence type="ECO:0000259" key="5">
    <source>
        <dbReference type="SMART" id="SM00743"/>
    </source>
</evidence>
<dbReference type="Proteomes" id="UP001341281">
    <property type="component" value="Chromosome 10"/>
</dbReference>
<sequence length="922" mass="101616">MGRGRPSKKRPRVRADDDGDPEPKPEPPVLLPVGAEVEVRTDDPGFAGAFFEATVLAHDDAAGGYRIRYETLETDAGGGTPLEEHAPAANVRPRPPPPPEPEKTEFALHDAVEALHNDGWWPGVVSAVPVPAPAEGGCRYEVTFPTSREVIEFDAADLRPRRVFKAGQWIPFADVVGSPGYILLYIPILSSLFKQDFLVQYRHAGKDRELVTEIMNFQYIRPARPLTHMDSKYRFPPSSNVEVFHEGSWQPGVIMKAFGDGLSKKYVVKLKNHEMGMVDVDYMDKLTVESTQLRPHFDWDGRGWVRRITKKSAKRGPLLSSQKKPTCTALVPCSDNEETRVTSGSYLDVNLNDADILPGPVSSLLSVCTDSDEIKHQLCSYLEKMVKPQHAVLALGSQLAPPLLLPTTGFSHLRNDASVSLSTHVVKSSSQMIAMPSRLQIGKAHASLFGQFGQLRSLPQGPVLGMQSHNPYFSSAVGSKKTVTDQKGTSTNESSYLMTHHQNSRAEPFVETDVSRKRKYCVYSQATGENLEIRKKRMVGKATEGANDNAVISEEVTKQNIGDDGPQNGVIPVSGPGSEINTLSCTDLAIVAETEDASTVNPFPDTSSLLSGDMIITKMSSNEFAVNEQHEASQEVCSSVMVECQMPSVDMGNSTEAEFGTSESTLSQLPSVDVSVTTEVEHHISLTVPEEFDGNITYNSSFHLLQRSQVVRETIMADRPSDSLSVESFPFVKTSPVWAQIEAMEVFTKVTRQPNFQQFQKHAPEVCEGMALGLMVSFANLADSIKKLSIEDEAAVFEEKMESLAFLEGEGFDVSVLRSHVEALLHMKNRLIELQHAMKTLEEKISQRETDDQQASTQISVLNTALHQHEVYTHLIRGIMKSTIIHKLNNATEISRLRKEAAELGRSYASAEQSFRGAAAPW</sequence>
<feature type="region of interest" description="Disordered" evidence="4">
    <location>
        <begin position="1"/>
        <end position="32"/>
    </location>
</feature>
<feature type="compositionally biased region" description="Basic residues" evidence="4">
    <location>
        <begin position="1"/>
        <end position="12"/>
    </location>
</feature>
<evidence type="ECO:0000313" key="7">
    <source>
        <dbReference type="Proteomes" id="UP001341281"/>
    </source>
</evidence>
<dbReference type="AlphaFoldDB" id="A0AAQ3UPA6"/>
<feature type="region of interest" description="Disordered" evidence="4">
    <location>
        <begin position="74"/>
        <end position="103"/>
    </location>
</feature>
<proteinExistence type="predicted"/>
<keyword evidence="7" id="KW-1185">Reference proteome</keyword>
<feature type="domain" description="Agenet" evidence="5">
    <location>
        <begin position="233"/>
        <end position="301"/>
    </location>
</feature>
<organism evidence="6 7">
    <name type="scientific">Paspalum notatum var. saurae</name>
    <dbReference type="NCBI Taxonomy" id="547442"/>
    <lineage>
        <taxon>Eukaryota</taxon>
        <taxon>Viridiplantae</taxon>
        <taxon>Streptophyta</taxon>
        <taxon>Embryophyta</taxon>
        <taxon>Tracheophyta</taxon>
        <taxon>Spermatophyta</taxon>
        <taxon>Magnoliopsida</taxon>
        <taxon>Liliopsida</taxon>
        <taxon>Poales</taxon>
        <taxon>Poaceae</taxon>
        <taxon>PACMAD clade</taxon>
        <taxon>Panicoideae</taxon>
        <taxon>Andropogonodae</taxon>
        <taxon>Paspaleae</taxon>
        <taxon>Paspalinae</taxon>
        <taxon>Paspalum</taxon>
    </lineage>
</organism>
<accession>A0AAQ3UPA6</accession>
<dbReference type="EMBL" id="CP144754">
    <property type="protein sequence ID" value="WVZ95835.1"/>
    <property type="molecule type" value="Genomic_DNA"/>
</dbReference>
<evidence type="ECO:0000256" key="4">
    <source>
        <dbReference type="SAM" id="MobiDB-lite"/>
    </source>
</evidence>
<gene>
    <name evidence="6" type="ORF">U9M48_041549</name>
</gene>